<keyword evidence="2" id="KW-0813">Transport</keyword>
<keyword evidence="3" id="KW-1003">Cell membrane</keyword>
<dbReference type="OrthoDB" id="9797715at2"/>
<evidence type="ECO:0000256" key="8">
    <source>
        <dbReference type="ARBA" id="ARBA00022777"/>
    </source>
</evidence>
<dbReference type="AlphaFoldDB" id="A0A1H4N6A3"/>
<feature type="transmembrane region" description="Helical" evidence="12">
    <location>
        <begin position="462"/>
        <end position="483"/>
    </location>
</feature>
<evidence type="ECO:0000256" key="12">
    <source>
        <dbReference type="SAM" id="Phobius"/>
    </source>
</evidence>
<keyword evidence="9 12" id="KW-1133">Transmembrane helix</keyword>
<reference evidence="16" key="1">
    <citation type="submission" date="2016-10" db="EMBL/GenBank/DDBJ databases">
        <authorList>
            <person name="Varghese N."/>
            <person name="Submissions S."/>
        </authorList>
    </citation>
    <scope>NUCLEOTIDE SEQUENCE [LARGE SCALE GENOMIC DNA]</scope>
    <source>
        <strain evidence="16">DSM 44234</strain>
    </source>
</reference>
<dbReference type="Gene3D" id="3.30.1360.60">
    <property type="entry name" value="Glucose permease domain IIB"/>
    <property type="match status" value="1"/>
</dbReference>
<dbReference type="RefSeq" id="WP_068740875.1">
    <property type="nucleotide sequence ID" value="NZ_FNSA01000003.1"/>
</dbReference>
<keyword evidence="4" id="KW-0762">Sugar transport</keyword>
<dbReference type="PANTHER" id="PTHR30175">
    <property type="entry name" value="PHOSPHOTRANSFERASE SYSTEM TRANSPORT PROTEIN"/>
    <property type="match status" value="1"/>
</dbReference>
<dbReference type="EMBL" id="FNSA01000003">
    <property type="protein sequence ID" value="SEB90348.1"/>
    <property type="molecule type" value="Genomic_DNA"/>
</dbReference>
<feature type="transmembrane region" description="Helical" evidence="12">
    <location>
        <begin position="139"/>
        <end position="160"/>
    </location>
</feature>
<sequence length="493" mass="50813">MNYTELGETILGLVGGPGNVASHTNCMTRLRINVEDQAAVDVAGIRGLDGVQGVVDGPQLQIVVGPGHAERLREGFGDVLAAARAAESGSEADAVVAAATVADDVREAELDSLATRTQAKVKARQTSRLQVALKHVGNIFIPLFPGFIACGIIAAIANIWKLIDPSVTGNPWFLVFAAMGTLLIGSLNLIVGLNTAKEFGGSPVLGFVAGGLPYLPALAGIAANPKTGAEAIPLTIPVVGQLSPGLGGVIGVMATAWLFAAIEKRLRARVPASLDLFVVPVLTVLVGAAVSLFVIMPIAALVMRGVTWFLVDFALEQGGVFGGFLMSALFLPLVMLGLHHGLTPVHVQLIADLGYTPLLPILAMAGAGQDGAAIAIWLKTRNPKLKRIIKGALPLGLVGIGEPLIYGVSLPLFYPFITACLGAGFGGAFVAWGMEVSGGFGAQTIGLSGVLMTGVISAGGWLWYLGGIAIGALAGFVLTYLFGFKESMEARLA</sequence>
<evidence type="ECO:0000256" key="9">
    <source>
        <dbReference type="ARBA" id="ARBA00022989"/>
    </source>
</evidence>
<evidence type="ECO:0000256" key="3">
    <source>
        <dbReference type="ARBA" id="ARBA00022475"/>
    </source>
</evidence>
<dbReference type="GO" id="GO:0008982">
    <property type="term" value="F:protein-N(PI)-phosphohistidine-sugar phosphotransferase activity"/>
    <property type="evidence" value="ECO:0007669"/>
    <property type="project" value="InterPro"/>
</dbReference>
<feature type="active site" description="Phosphocysteine intermediate; for EIIB activity" evidence="11">
    <location>
        <position position="26"/>
    </location>
</feature>
<feature type="domain" description="PTS EIIB type-1" evidence="13">
    <location>
        <begin position="4"/>
        <end position="86"/>
    </location>
</feature>
<feature type="domain" description="PTS EIIC type-1" evidence="14">
    <location>
        <begin position="134"/>
        <end position="493"/>
    </location>
</feature>
<keyword evidence="16" id="KW-1185">Reference proteome</keyword>
<dbReference type="SUPFAM" id="SSF55604">
    <property type="entry name" value="Glucose permease domain IIB"/>
    <property type="match status" value="1"/>
</dbReference>
<feature type="transmembrane region" description="Helical" evidence="12">
    <location>
        <begin position="439"/>
        <end position="456"/>
    </location>
</feature>
<dbReference type="InterPro" id="IPR003352">
    <property type="entry name" value="PTS_EIIC"/>
</dbReference>
<dbReference type="GO" id="GO:0009401">
    <property type="term" value="P:phosphoenolpyruvate-dependent sugar phosphotransferase system"/>
    <property type="evidence" value="ECO:0007669"/>
    <property type="project" value="UniProtKB-KW"/>
</dbReference>
<comment type="subcellular location">
    <subcellularLocation>
        <location evidence="1">Cell membrane</location>
        <topology evidence="1">Multi-pass membrane protein</topology>
    </subcellularLocation>
</comment>
<keyword evidence="6" id="KW-0598">Phosphotransferase system</keyword>
<dbReference type="InterPro" id="IPR018113">
    <property type="entry name" value="PTrfase_EIIB_Cys"/>
</dbReference>
<feature type="transmembrane region" description="Helical" evidence="12">
    <location>
        <begin position="203"/>
        <end position="222"/>
    </location>
</feature>
<evidence type="ECO:0000256" key="6">
    <source>
        <dbReference type="ARBA" id="ARBA00022683"/>
    </source>
</evidence>
<keyword evidence="7 12" id="KW-0812">Transmembrane</keyword>
<evidence type="ECO:0000313" key="16">
    <source>
        <dbReference type="Proteomes" id="UP000182241"/>
    </source>
</evidence>
<feature type="transmembrane region" description="Helical" evidence="12">
    <location>
        <begin position="274"/>
        <end position="300"/>
    </location>
</feature>
<dbReference type="GO" id="GO:0016301">
    <property type="term" value="F:kinase activity"/>
    <property type="evidence" value="ECO:0007669"/>
    <property type="project" value="UniProtKB-KW"/>
</dbReference>
<name>A0A1H4N6A3_TSUTY</name>
<evidence type="ECO:0000313" key="15">
    <source>
        <dbReference type="EMBL" id="SEB90348.1"/>
    </source>
</evidence>
<dbReference type="PANTHER" id="PTHR30175:SF3">
    <property type="entry name" value="PTS SYSTEM N-ACETYLMURAMIC ACID-SPECIFIC EIIBC COMPONENT"/>
    <property type="match status" value="1"/>
</dbReference>
<evidence type="ECO:0000259" key="13">
    <source>
        <dbReference type="PROSITE" id="PS51098"/>
    </source>
</evidence>
<dbReference type="Proteomes" id="UP000182241">
    <property type="component" value="Unassembled WGS sequence"/>
</dbReference>
<evidence type="ECO:0000256" key="1">
    <source>
        <dbReference type="ARBA" id="ARBA00004651"/>
    </source>
</evidence>
<evidence type="ECO:0000256" key="7">
    <source>
        <dbReference type="ARBA" id="ARBA00022692"/>
    </source>
</evidence>
<dbReference type="InterPro" id="IPR001996">
    <property type="entry name" value="PTS_IIB_1"/>
</dbReference>
<accession>A0A1H4N6A3</accession>
<dbReference type="GO" id="GO:0005886">
    <property type="term" value="C:plasma membrane"/>
    <property type="evidence" value="ECO:0007669"/>
    <property type="project" value="UniProtKB-SubCell"/>
</dbReference>
<feature type="transmembrane region" description="Helical" evidence="12">
    <location>
        <begin position="242"/>
        <end position="262"/>
    </location>
</feature>
<dbReference type="InterPro" id="IPR036878">
    <property type="entry name" value="Glu_permease_IIB"/>
</dbReference>
<dbReference type="STRING" id="57704.SAMN04489793_1063"/>
<protein>
    <submittedName>
        <fullName evidence="15">PTS system IIB component, Glc family /PTS system IIC component, Glc family</fullName>
    </submittedName>
</protein>
<proteinExistence type="predicted"/>
<dbReference type="InterPro" id="IPR013013">
    <property type="entry name" value="PTS_EIIC_1"/>
</dbReference>
<dbReference type="PROSITE" id="PS51103">
    <property type="entry name" value="PTS_EIIC_TYPE_1"/>
    <property type="match status" value="1"/>
</dbReference>
<keyword evidence="10 12" id="KW-0472">Membrane</keyword>
<evidence type="ECO:0000256" key="4">
    <source>
        <dbReference type="ARBA" id="ARBA00022597"/>
    </source>
</evidence>
<feature type="transmembrane region" description="Helical" evidence="12">
    <location>
        <begin position="320"/>
        <end position="338"/>
    </location>
</feature>
<organism evidence="15 16">
    <name type="scientific">Tsukamurella tyrosinosolvens</name>
    <dbReference type="NCBI Taxonomy" id="57704"/>
    <lineage>
        <taxon>Bacteria</taxon>
        <taxon>Bacillati</taxon>
        <taxon>Actinomycetota</taxon>
        <taxon>Actinomycetes</taxon>
        <taxon>Mycobacteriales</taxon>
        <taxon>Tsukamurellaceae</taxon>
        <taxon>Tsukamurella</taxon>
    </lineage>
</organism>
<keyword evidence="8" id="KW-0418">Kinase</keyword>
<keyword evidence="5" id="KW-0808">Transferase</keyword>
<evidence type="ECO:0000256" key="2">
    <source>
        <dbReference type="ARBA" id="ARBA00022448"/>
    </source>
</evidence>
<dbReference type="Pfam" id="PF02378">
    <property type="entry name" value="PTS_EIIC"/>
    <property type="match status" value="1"/>
</dbReference>
<evidence type="ECO:0000259" key="14">
    <source>
        <dbReference type="PROSITE" id="PS51103"/>
    </source>
</evidence>
<evidence type="ECO:0000256" key="11">
    <source>
        <dbReference type="PROSITE-ProRule" id="PRU00421"/>
    </source>
</evidence>
<feature type="transmembrane region" description="Helical" evidence="12">
    <location>
        <begin position="412"/>
        <end position="432"/>
    </location>
</feature>
<dbReference type="PROSITE" id="PS01035">
    <property type="entry name" value="PTS_EIIB_TYPE_1_CYS"/>
    <property type="match status" value="1"/>
</dbReference>
<dbReference type="Pfam" id="PF00367">
    <property type="entry name" value="PTS_EIIB"/>
    <property type="match status" value="1"/>
</dbReference>
<gene>
    <name evidence="15" type="ORF">SAMN04489793_1063</name>
</gene>
<dbReference type="GO" id="GO:0090588">
    <property type="term" value="F:protein-phosphocysteine-N-acetylmuramate phosphotransferase system transporter activity"/>
    <property type="evidence" value="ECO:0007669"/>
    <property type="project" value="TreeGrafter"/>
</dbReference>
<dbReference type="PROSITE" id="PS51098">
    <property type="entry name" value="PTS_EIIB_TYPE_1"/>
    <property type="match status" value="1"/>
</dbReference>
<feature type="transmembrane region" description="Helical" evidence="12">
    <location>
        <begin position="172"/>
        <end position="191"/>
    </location>
</feature>
<feature type="transmembrane region" description="Helical" evidence="12">
    <location>
        <begin position="388"/>
        <end position="406"/>
    </location>
</feature>
<dbReference type="CDD" id="cd00212">
    <property type="entry name" value="PTS_IIB_glc"/>
    <property type="match status" value="1"/>
</dbReference>
<evidence type="ECO:0000256" key="5">
    <source>
        <dbReference type="ARBA" id="ARBA00022679"/>
    </source>
</evidence>
<dbReference type="InterPro" id="IPR050558">
    <property type="entry name" value="PTS_Sugar-Specific_Components"/>
</dbReference>
<evidence type="ECO:0000256" key="10">
    <source>
        <dbReference type="ARBA" id="ARBA00023136"/>
    </source>
</evidence>